<dbReference type="GO" id="GO:0005737">
    <property type="term" value="C:cytoplasm"/>
    <property type="evidence" value="ECO:0007669"/>
    <property type="project" value="UniProtKB-SubCell"/>
</dbReference>
<dbReference type="Gene3D" id="1.10.287.110">
    <property type="entry name" value="DnaJ domain"/>
    <property type="match status" value="1"/>
</dbReference>
<dbReference type="GO" id="GO:0031072">
    <property type="term" value="F:heat shock protein binding"/>
    <property type="evidence" value="ECO:0007669"/>
    <property type="project" value="InterPro"/>
</dbReference>
<dbReference type="PROSITE" id="PS50076">
    <property type="entry name" value="DNAJ_2"/>
    <property type="match status" value="1"/>
</dbReference>
<comment type="subcellular location">
    <subcellularLocation>
        <location evidence="12">Cytoplasm</location>
    </subcellularLocation>
</comment>
<dbReference type="PANTHER" id="PTHR43096:SF48">
    <property type="entry name" value="CHAPERONE PROTEIN DNAJ"/>
    <property type="match status" value="1"/>
</dbReference>
<dbReference type="SMART" id="SM00271">
    <property type="entry name" value="DnaJ"/>
    <property type="match status" value="1"/>
</dbReference>
<dbReference type="AlphaFoldDB" id="A0A3D8J3F7"/>
<gene>
    <name evidence="12 16" type="primary">dnaJ</name>
    <name evidence="16" type="ORF">CQA57_07140</name>
</gene>
<evidence type="ECO:0000256" key="7">
    <source>
        <dbReference type="ARBA" id="ARBA00023016"/>
    </source>
</evidence>
<evidence type="ECO:0000313" key="16">
    <source>
        <dbReference type="EMBL" id="RDU72009.1"/>
    </source>
</evidence>
<evidence type="ECO:0000256" key="4">
    <source>
        <dbReference type="ARBA" id="ARBA00022737"/>
    </source>
</evidence>
<dbReference type="SUPFAM" id="SSF46565">
    <property type="entry name" value="Chaperone J-domain"/>
    <property type="match status" value="1"/>
</dbReference>
<evidence type="ECO:0000256" key="3">
    <source>
        <dbReference type="ARBA" id="ARBA00022723"/>
    </source>
</evidence>
<feature type="domain" description="CR-type" evidence="15">
    <location>
        <begin position="139"/>
        <end position="216"/>
    </location>
</feature>
<dbReference type="Gene3D" id="2.10.230.10">
    <property type="entry name" value="Heat shock protein DnaJ, cysteine-rich domain"/>
    <property type="match status" value="1"/>
</dbReference>
<evidence type="ECO:0000259" key="14">
    <source>
        <dbReference type="PROSITE" id="PS50076"/>
    </source>
</evidence>
<keyword evidence="2 12" id="KW-0235">DNA replication</keyword>
<dbReference type="Proteomes" id="UP000256695">
    <property type="component" value="Unassembled WGS sequence"/>
</dbReference>
<reference evidence="16 17" key="1">
    <citation type="submission" date="2018-04" db="EMBL/GenBank/DDBJ databases">
        <title>Novel Campyloabacter and Helicobacter Species and Strains.</title>
        <authorList>
            <person name="Mannion A.J."/>
            <person name="Shen Z."/>
            <person name="Fox J.G."/>
        </authorList>
    </citation>
    <scope>NUCLEOTIDE SEQUENCE [LARGE SCALE GENOMIC DNA]</scope>
    <source>
        <strain evidence="16 17">MIT 04-9362</strain>
    </source>
</reference>
<name>A0A3D8J3F7_9HELI</name>
<dbReference type="GO" id="GO:0008270">
    <property type="term" value="F:zinc ion binding"/>
    <property type="evidence" value="ECO:0007669"/>
    <property type="project" value="UniProtKB-UniRule"/>
</dbReference>
<keyword evidence="8 12" id="KW-0143">Chaperone</keyword>
<dbReference type="PRINTS" id="PR00625">
    <property type="entry name" value="JDOMAIN"/>
</dbReference>
<dbReference type="CDD" id="cd10747">
    <property type="entry name" value="DnaJ_C"/>
    <property type="match status" value="1"/>
</dbReference>
<feature type="binding site" evidence="12">
    <location>
        <position position="168"/>
    </location>
    <ligand>
        <name>Zn(2+)</name>
        <dbReference type="ChEBI" id="CHEBI:29105"/>
        <label>2</label>
    </ligand>
</feature>
<dbReference type="GO" id="GO:0051082">
    <property type="term" value="F:unfolded protein binding"/>
    <property type="evidence" value="ECO:0007669"/>
    <property type="project" value="UniProtKB-UniRule"/>
</dbReference>
<dbReference type="PROSITE" id="PS00636">
    <property type="entry name" value="DNAJ_1"/>
    <property type="match status" value="1"/>
</dbReference>
<dbReference type="PROSITE" id="PS51188">
    <property type="entry name" value="ZF_CR"/>
    <property type="match status" value="1"/>
</dbReference>
<comment type="cofactor">
    <cofactor evidence="12">
        <name>Zn(2+)</name>
        <dbReference type="ChEBI" id="CHEBI:29105"/>
    </cofactor>
    <text evidence="12">Binds 2 Zn(2+) ions per monomer.</text>
</comment>
<dbReference type="CDD" id="cd06257">
    <property type="entry name" value="DnaJ"/>
    <property type="match status" value="1"/>
</dbReference>
<feature type="binding site" evidence="12">
    <location>
        <position position="155"/>
    </location>
    <ligand>
        <name>Zn(2+)</name>
        <dbReference type="ChEBI" id="CHEBI:29105"/>
        <label>1</label>
    </ligand>
</feature>
<dbReference type="RefSeq" id="WP_115579553.1">
    <property type="nucleotide sequence ID" value="NZ_NXLX01000022.1"/>
</dbReference>
<feature type="binding site" evidence="12">
    <location>
        <position position="171"/>
    </location>
    <ligand>
        <name>Zn(2+)</name>
        <dbReference type="ChEBI" id="CHEBI:29105"/>
        <label>2</label>
    </ligand>
</feature>
<dbReference type="Gene3D" id="2.60.260.20">
    <property type="entry name" value="Urease metallochaperone UreE, N-terminal domain"/>
    <property type="match status" value="2"/>
</dbReference>
<evidence type="ECO:0000256" key="11">
    <source>
        <dbReference type="ARBA" id="ARBA00067609"/>
    </source>
</evidence>
<dbReference type="InterPro" id="IPR036410">
    <property type="entry name" value="HSP_DnaJ_Cys-rich_dom_sf"/>
</dbReference>
<evidence type="ECO:0000256" key="10">
    <source>
        <dbReference type="ARBA" id="ARBA00061004"/>
    </source>
</evidence>
<evidence type="ECO:0000256" key="12">
    <source>
        <dbReference type="HAMAP-Rule" id="MF_01152"/>
    </source>
</evidence>
<evidence type="ECO:0000256" key="6">
    <source>
        <dbReference type="ARBA" id="ARBA00022833"/>
    </source>
</evidence>
<feature type="binding site" evidence="12">
    <location>
        <position position="193"/>
    </location>
    <ligand>
        <name>Zn(2+)</name>
        <dbReference type="ChEBI" id="CHEBI:29105"/>
        <label>2</label>
    </ligand>
</feature>
<feature type="binding site" evidence="12">
    <location>
        <position position="204"/>
    </location>
    <ligand>
        <name>Zn(2+)</name>
        <dbReference type="ChEBI" id="CHEBI:29105"/>
        <label>1</label>
    </ligand>
</feature>
<keyword evidence="1 12" id="KW-0963">Cytoplasm</keyword>
<accession>A0A3D8J3F7</accession>
<evidence type="ECO:0000256" key="13">
    <source>
        <dbReference type="PROSITE-ProRule" id="PRU00546"/>
    </source>
</evidence>
<feature type="binding site" evidence="12">
    <location>
        <position position="207"/>
    </location>
    <ligand>
        <name>Zn(2+)</name>
        <dbReference type="ChEBI" id="CHEBI:29105"/>
        <label>1</label>
    </ligand>
</feature>
<dbReference type="HAMAP" id="MF_01152">
    <property type="entry name" value="DnaJ"/>
    <property type="match status" value="1"/>
</dbReference>
<dbReference type="FunFam" id="2.10.230.10:FF:000002">
    <property type="entry name" value="Molecular chaperone DnaJ"/>
    <property type="match status" value="1"/>
</dbReference>
<dbReference type="InterPro" id="IPR001305">
    <property type="entry name" value="HSP_DnaJ_Cys-rich_dom"/>
</dbReference>
<comment type="caution">
    <text evidence="12">Lacks conserved residue(s) required for the propagation of feature annotation.</text>
</comment>
<dbReference type="GO" id="GO:0009408">
    <property type="term" value="P:response to heat"/>
    <property type="evidence" value="ECO:0007669"/>
    <property type="project" value="InterPro"/>
</dbReference>
<dbReference type="InterPro" id="IPR036869">
    <property type="entry name" value="J_dom_sf"/>
</dbReference>
<feature type="domain" description="J" evidence="14">
    <location>
        <begin position="5"/>
        <end position="70"/>
    </location>
</feature>
<sequence>MESFDYYEILEIQRTNDKEIIKKAYRKMALKYHPDRNPDDKQAEEMFKRVNEAYEVLSDDSKREVYDRYGKEGLQNNGFSGFSGRDFGDIFGDLGSIFESAFGGGFGGFSSGGKRRQQAKFQEDLAIELHLSFKEAVFGCKKSIEIEYKSCCEKCGGNGAKDGKTQTCVQCQGKGQVYIQQGFMAISQTCPYCKGSGESVAEKCKSCDAKGYHLVKEKFEVDIPEGIDDENRLRVPKRGNLLKKGGSRGDLYIIMRVENDDHFIRDGDNLYVEVPVFFTSIVLGATIKVPTLRGEVDLHIPQNAKDSQQFVFKNEGVKNVRSVAKGALIAVIKIIYPNKLSEEQRELAQKLHESFGYEGEPHKSIFEELCSKVKSWFS</sequence>
<comment type="subunit">
    <text evidence="12">Homodimer.</text>
</comment>
<evidence type="ECO:0000259" key="15">
    <source>
        <dbReference type="PROSITE" id="PS51188"/>
    </source>
</evidence>
<dbReference type="Pfam" id="PF01556">
    <property type="entry name" value="DnaJ_C"/>
    <property type="match status" value="1"/>
</dbReference>
<dbReference type="Pfam" id="PF00684">
    <property type="entry name" value="DnaJ_CXXCXGXG"/>
    <property type="match status" value="1"/>
</dbReference>
<keyword evidence="5 12" id="KW-0863">Zinc-finger</keyword>
<dbReference type="GO" id="GO:0042026">
    <property type="term" value="P:protein refolding"/>
    <property type="evidence" value="ECO:0007669"/>
    <property type="project" value="TreeGrafter"/>
</dbReference>
<evidence type="ECO:0000256" key="5">
    <source>
        <dbReference type="ARBA" id="ARBA00022771"/>
    </source>
</evidence>
<protein>
    <recommendedName>
        <fullName evidence="11 12">Chaperone protein DnaJ</fullName>
    </recommendedName>
</protein>
<dbReference type="InterPro" id="IPR002939">
    <property type="entry name" value="DnaJ_C"/>
</dbReference>
<evidence type="ECO:0000256" key="1">
    <source>
        <dbReference type="ARBA" id="ARBA00022490"/>
    </source>
</evidence>
<dbReference type="InterPro" id="IPR001623">
    <property type="entry name" value="DnaJ_domain"/>
</dbReference>
<dbReference type="SUPFAM" id="SSF57938">
    <property type="entry name" value="DnaJ/Hsp40 cysteine-rich domain"/>
    <property type="match status" value="1"/>
</dbReference>
<dbReference type="InterPro" id="IPR018253">
    <property type="entry name" value="DnaJ_domain_CS"/>
</dbReference>
<dbReference type="PANTHER" id="PTHR43096">
    <property type="entry name" value="DNAJ HOMOLOG 1, MITOCHONDRIAL-RELATED"/>
    <property type="match status" value="1"/>
</dbReference>
<keyword evidence="7 12" id="KW-0346">Stress response</keyword>
<organism evidence="16 17">
    <name type="scientific">Helicobacter anseris</name>
    <dbReference type="NCBI Taxonomy" id="375926"/>
    <lineage>
        <taxon>Bacteria</taxon>
        <taxon>Pseudomonadati</taxon>
        <taxon>Campylobacterota</taxon>
        <taxon>Epsilonproteobacteria</taxon>
        <taxon>Campylobacterales</taxon>
        <taxon>Helicobacteraceae</taxon>
        <taxon>Helicobacter</taxon>
    </lineage>
</organism>
<feature type="binding site" evidence="12">
    <location>
        <position position="190"/>
    </location>
    <ligand>
        <name>Zn(2+)</name>
        <dbReference type="ChEBI" id="CHEBI:29105"/>
        <label>2</label>
    </ligand>
</feature>
<dbReference type="GO" id="GO:0006260">
    <property type="term" value="P:DNA replication"/>
    <property type="evidence" value="ECO:0007669"/>
    <property type="project" value="UniProtKB-KW"/>
</dbReference>
<dbReference type="Pfam" id="PF00226">
    <property type="entry name" value="DnaJ"/>
    <property type="match status" value="1"/>
</dbReference>
<keyword evidence="17" id="KW-1185">Reference proteome</keyword>
<dbReference type="NCBIfam" id="TIGR02349">
    <property type="entry name" value="DnaJ_bact"/>
    <property type="match status" value="1"/>
</dbReference>
<comment type="domain">
    <text evidence="12">The J domain is necessary and sufficient to stimulate DnaK ATPase activity. Zinc center 1 plays an important role in the autonomous, DnaK-independent chaperone activity of DnaJ. Zinc center 2 is essential for interaction with DnaK and for DnaJ activity.</text>
</comment>
<dbReference type="InterPro" id="IPR012724">
    <property type="entry name" value="DnaJ"/>
</dbReference>
<keyword evidence="6 12" id="KW-0862">Zinc</keyword>
<dbReference type="FunFam" id="1.10.287.110:FF:000034">
    <property type="entry name" value="Chaperone protein DnaJ"/>
    <property type="match status" value="1"/>
</dbReference>
<feature type="zinc finger region" description="CR-type" evidence="13">
    <location>
        <begin position="139"/>
        <end position="216"/>
    </location>
</feature>
<dbReference type="SUPFAM" id="SSF49493">
    <property type="entry name" value="HSP40/DnaJ peptide-binding domain"/>
    <property type="match status" value="2"/>
</dbReference>
<dbReference type="EMBL" id="NXLX01000022">
    <property type="protein sequence ID" value="RDU72009.1"/>
    <property type="molecule type" value="Genomic_DNA"/>
</dbReference>
<comment type="similarity">
    <text evidence="10 12">Belongs to the DnaJ family.</text>
</comment>
<evidence type="ECO:0000313" key="17">
    <source>
        <dbReference type="Proteomes" id="UP000256695"/>
    </source>
</evidence>
<keyword evidence="4 12" id="KW-0677">Repeat</keyword>
<comment type="caution">
    <text evidence="16">The sequence shown here is derived from an EMBL/GenBank/DDBJ whole genome shotgun (WGS) entry which is preliminary data.</text>
</comment>
<evidence type="ECO:0000256" key="8">
    <source>
        <dbReference type="ARBA" id="ARBA00023186"/>
    </source>
</evidence>
<keyword evidence="3 12" id="KW-0479">Metal-binding</keyword>
<comment type="function">
    <text evidence="9 12">Participates actively in the response to hyperosmotic and heat shock by preventing the aggregation of stress-denatured proteins and by disaggregating proteins, also in an autonomous, DnaK-independent fashion. Unfolded proteins bind initially to DnaJ; upon interaction with the DnaJ-bound protein, DnaK hydrolyzes its bound ATP, resulting in the formation of a stable complex. GrpE releases ADP from DnaK; ATP binding to DnaK triggers the release of the substrate protein, thus completing the reaction cycle. Several rounds of ATP-dependent interactions between DnaJ, DnaK and GrpE are required for fully efficient folding. Also involved, together with DnaK and GrpE, in the DNA replication of plasmids through activation of initiation proteins.</text>
</comment>
<dbReference type="NCBIfam" id="NF008035">
    <property type="entry name" value="PRK10767.1"/>
    <property type="match status" value="1"/>
</dbReference>
<dbReference type="InterPro" id="IPR008971">
    <property type="entry name" value="HSP40/DnaJ_pept-bd"/>
</dbReference>
<evidence type="ECO:0000256" key="9">
    <source>
        <dbReference type="ARBA" id="ARBA00053423"/>
    </source>
</evidence>
<proteinExistence type="inferred from homology"/>
<evidence type="ECO:0000256" key="2">
    <source>
        <dbReference type="ARBA" id="ARBA00022705"/>
    </source>
</evidence>
<feature type="binding site" evidence="12">
    <location>
        <position position="152"/>
    </location>
    <ligand>
        <name>Zn(2+)</name>
        <dbReference type="ChEBI" id="CHEBI:29105"/>
        <label>1</label>
    </ligand>
</feature>
<dbReference type="GO" id="GO:0005524">
    <property type="term" value="F:ATP binding"/>
    <property type="evidence" value="ECO:0007669"/>
    <property type="project" value="InterPro"/>
</dbReference>
<dbReference type="OrthoDB" id="9779889at2"/>